<name>A0ACB7XTZ1_9ERIC</name>
<evidence type="ECO:0000313" key="2">
    <source>
        <dbReference type="Proteomes" id="UP000828048"/>
    </source>
</evidence>
<protein>
    <submittedName>
        <fullName evidence="1">Uncharacterized protein</fullName>
    </submittedName>
</protein>
<dbReference type="Proteomes" id="UP000828048">
    <property type="component" value="Chromosome 1"/>
</dbReference>
<organism evidence="1 2">
    <name type="scientific">Vaccinium darrowii</name>
    <dbReference type="NCBI Taxonomy" id="229202"/>
    <lineage>
        <taxon>Eukaryota</taxon>
        <taxon>Viridiplantae</taxon>
        <taxon>Streptophyta</taxon>
        <taxon>Embryophyta</taxon>
        <taxon>Tracheophyta</taxon>
        <taxon>Spermatophyta</taxon>
        <taxon>Magnoliopsida</taxon>
        <taxon>eudicotyledons</taxon>
        <taxon>Gunneridae</taxon>
        <taxon>Pentapetalae</taxon>
        <taxon>asterids</taxon>
        <taxon>Ericales</taxon>
        <taxon>Ericaceae</taxon>
        <taxon>Vaccinioideae</taxon>
        <taxon>Vaccinieae</taxon>
        <taxon>Vaccinium</taxon>
    </lineage>
</organism>
<keyword evidence="2" id="KW-1185">Reference proteome</keyword>
<proteinExistence type="predicted"/>
<accession>A0ACB7XTZ1</accession>
<reference evidence="1 2" key="1">
    <citation type="journal article" date="2021" name="Hortic Res">
        <title>High-quality reference genome and annotation aids understanding of berry development for evergreen blueberry (Vaccinium darrowii).</title>
        <authorList>
            <person name="Yu J."/>
            <person name="Hulse-Kemp A.M."/>
            <person name="Babiker E."/>
            <person name="Staton M."/>
        </authorList>
    </citation>
    <scope>NUCLEOTIDE SEQUENCE [LARGE SCALE GENOMIC DNA]</scope>
    <source>
        <strain evidence="2">cv. NJ 8807/NJ 8810</strain>
        <tissue evidence="1">Young leaf</tissue>
    </source>
</reference>
<dbReference type="EMBL" id="CM037151">
    <property type="protein sequence ID" value="KAH7844502.1"/>
    <property type="molecule type" value="Genomic_DNA"/>
</dbReference>
<sequence length="301" mass="34010">MHEIGNSDPINNKDKNSITDLSIRDGWKAIYKLYYLGTVQHGMDSERLVLAFKWDTVQCTYCLWAPNSLATVSNPWFLPFAYVLIAKYTYSLAEFLWSGGTVLGWWNDQRIWLIKRTTSYLFAFVDTILGLLGFSETSFIVTNKVTDPDVSQRYEQEMMEFRTSFPMFTILATLAMLNLISLVWVTKRVVTGAGVGDFDSMALQYILCGVLVLINLPLYSARFFKNDKGKMPSSITAKSVFLAEKLPSVGPISSSSPAVMALEVLCRSCYVMVRRQILVVKRRILVVGPIAERKRERDAGG</sequence>
<evidence type="ECO:0000313" key="1">
    <source>
        <dbReference type="EMBL" id="KAH7844502.1"/>
    </source>
</evidence>
<gene>
    <name evidence="1" type="ORF">Vadar_028674</name>
</gene>
<comment type="caution">
    <text evidence="1">The sequence shown here is derived from an EMBL/GenBank/DDBJ whole genome shotgun (WGS) entry which is preliminary data.</text>
</comment>